<feature type="domain" description="AMP-dependent synthetase/ligase" evidence="1">
    <location>
        <begin position="30"/>
        <end position="174"/>
    </location>
</feature>
<protein>
    <submittedName>
        <fullName evidence="2">AMP-binding enzyme</fullName>
    </submittedName>
</protein>
<gene>
    <name evidence="2" type="ORF">SAMN05661093_10270</name>
</gene>
<dbReference type="InterPro" id="IPR042099">
    <property type="entry name" value="ANL_N_sf"/>
</dbReference>
<organism evidence="2 3">
    <name type="scientific">Kibdelosporangium aridum</name>
    <dbReference type="NCBI Taxonomy" id="2030"/>
    <lineage>
        <taxon>Bacteria</taxon>
        <taxon>Bacillati</taxon>
        <taxon>Actinomycetota</taxon>
        <taxon>Actinomycetes</taxon>
        <taxon>Pseudonocardiales</taxon>
        <taxon>Pseudonocardiaceae</taxon>
        <taxon>Kibdelosporangium</taxon>
    </lineage>
</organism>
<dbReference type="GO" id="GO:0043041">
    <property type="term" value="P:amino acid activation for nonribosomal peptide biosynthetic process"/>
    <property type="evidence" value="ECO:0007669"/>
    <property type="project" value="TreeGrafter"/>
</dbReference>
<dbReference type="Gene3D" id="3.40.50.12780">
    <property type="entry name" value="N-terminal domain of ligase-like"/>
    <property type="match status" value="1"/>
</dbReference>
<dbReference type="EMBL" id="FWXV01000016">
    <property type="protein sequence ID" value="SMD26686.1"/>
    <property type="molecule type" value="Genomic_DNA"/>
</dbReference>
<accession>A0A1Y5Y7Y8</accession>
<dbReference type="PANTHER" id="PTHR45527:SF1">
    <property type="entry name" value="FATTY ACID SYNTHASE"/>
    <property type="match status" value="1"/>
</dbReference>
<dbReference type="PROSITE" id="PS00455">
    <property type="entry name" value="AMP_BINDING"/>
    <property type="match status" value="1"/>
</dbReference>
<sequence>MSGSGFAVFASESGPSPRTLVDILDATTLAFPDAPALADDEMCLAYRELSEHVNALADRLVAAGVTAGDRVGIRIPSGTAGLYLGILAVLSVGAAYVPVDYDDPPDRADVVWAQAGVSAVVGPGLVITSHNPDPGLRKAPRPCDDAWVIFTSGSTGTPKGVAVTHRAAAAFVDAEARGCSARTIPSAQATAFWPRCRSRSTRHVRRCGSHGGTEHASLPLHVTTCVRERTSATGSPNTRSPSSRRCRHLPRCGRLRRWKVCGC</sequence>
<dbReference type="Proteomes" id="UP000192674">
    <property type="component" value="Unassembled WGS sequence"/>
</dbReference>
<dbReference type="InterPro" id="IPR020845">
    <property type="entry name" value="AMP-binding_CS"/>
</dbReference>
<evidence type="ECO:0000313" key="3">
    <source>
        <dbReference type="Proteomes" id="UP000192674"/>
    </source>
</evidence>
<name>A0A1Y5Y7Y8_KIBAR</name>
<dbReference type="SUPFAM" id="SSF56801">
    <property type="entry name" value="Acetyl-CoA synthetase-like"/>
    <property type="match status" value="1"/>
</dbReference>
<keyword evidence="3" id="KW-1185">Reference proteome</keyword>
<dbReference type="GO" id="GO:0031177">
    <property type="term" value="F:phosphopantetheine binding"/>
    <property type="evidence" value="ECO:0007669"/>
    <property type="project" value="TreeGrafter"/>
</dbReference>
<evidence type="ECO:0000313" key="2">
    <source>
        <dbReference type="EMBL" id="SMD26686.1"/>
    </source>
</evidence>
<reference evidence="2 3" key="1">
    <citation type="submission" date="2017-04" db="EMBL/GenBank/DDBJ databases">
        <authorList>
            <person name="Afonso C.L."/>
            <person name="Miller P.J."/>
            <person name="Scott M.A."/>
            <person name="Spackman E."/>
            <person name="Goraichik I."/>
            <person name="Dimitrov K.M."/>
            <person name="Suarez D.L."/>
            <person name="Swayne D.E."/>
        </authorList>
    </citation>
    <scope>NUCLEOTIDE SEQUENCE [LARGE SCALE GENOMIC DNA]</scope>
    <source>
        <strain evidence="2 3">DSM 43828</strain>
    </source>
</reference>
<dbReference type="InterPro" id="IPR000873">
    <property type="entry name" value="AMP-dep_synth/lig_dom"/>
</dbReference>
<dbReference type="PANTHER" id="PTHR45527">
    <property type="entry name" value="NONRIBOSOMAL PEPTIDE SYNTHETASE"/>
    <property type="match status" value="1"/>
</dbReference>
<proteinExistence type="predicted"/>
<dbReference type="GO" id="GO:0005737">
    <property type="term" value="C:cytoplasm"/>
    <property type="evidence" value="ECO:0007669"/>
    <property type="project" value="TreeGrafter"/>
</dbReference>
<evidence type="ECO:0000259" key="1">
    <source>
        <dbReference type="Pfam" id="PF00501"/>
    </source>
</evidence>
<dbReference type="GO" id="GO:0044550">
    <property type="term" value="P:secondary metabolite biosynthetic process"/>
    <property type="evidence" value="ECO:0007669"/>
    <property type="project" value="TreeGrafter"/>
</dbReference>
<dbReference type="AlphaFoldDB" id="A0A1Y5Y7Y8"/>
<dbReference type="Pfam" id="PF00501">
    <property type="entry name" value="AMP-binding"/>
    <property type="match status" value="1"/>
</dbReference>